<dbReference type="InterPro" id="IPR036817">
    <property type="entry name" value="Transthyretin/HIU_hydrolase_sf"/>
</dbReference>
<evidence type="ECO:0000256" key="6">
    <source>
        <dbReference type="ARBA" id="ARBA00022801"/>
    </source>
</evidence>
<feature type="domain" description="Transthyretin/hydroxyisourate hydrolase" evidence="8">
    <location>
        <begin position="4"/>
        <end position="118"/>
    </location>
</feature>
<accession>A0A2W4VXV3</accession>
<dbReference type="GO" id="GO:0006144">
    <property type="term" value="P:purine nucleobase metabolic process"/>
    <property type="evidence" value="ECO:0007669"/>
    <property type="project" value="UniProtKB-KW"/>
</dbReference>
<organism evidence="9 10">
    <name type="scientific">Shackletoniella antarctica</name>
    <dbReference type="NCBI Taxonomy" id="268115"/>
    <lineage>
        <taxon>Bacteria</taxon>
        <taxon>Bacillati</taxon>
        <taxon>Cyanobacteriota</taxon>
        <taxon>Cyanophyceae</taxon>
        <taxon>Oculatellales</taxon>
        <taxon>Oculatellaceae</taxon>
        <taxon>Shackletoniella</taxon>
    </lineage>
</organism>
<evidence type="ECO:0000256" key="2">
    <source>
        <dbReference type="ARBA" id="ARBA00002704"/>
    </source>
</evidence>
<comment type="function">
    <text evidence="2">Catalyzes the hydrolysis of 5-hydroxyisourate (HIU) to 2-oxo-4-hydroxy-4-carboxy-5-ureidoimidazoline (OHCU).</text>
</comment>
<dbReference type="Pfam" id="PF00576">
    <property type="entry name" value="Transthyretin"/>
    <property type="match status" value="1"/>
</dbReference>
<evidence type="ECO:0000313" key="9">
    <source>
        <dbReference type="EMBL" id="PZO34559.1"/>
    </source>
</evidence>
<gene>
    <name evidence="9" type="primary">uraH</name>
    <name evidence="9" type="ORF">DCF17_20250</name>
</gene>
<evidence type="ECO:0000256" key="3">
    <source>
        <dbReference type="ARBA" id="ARBA00009850"/>
    </source>
</evidence>
<evidence type="ECO:0000256" key="7">
    <source>
        <dbReference type="RuleBase" id="RU361270"/>
    </source>
</evidence>
<dbReference type="PANTHER" id="PTHR10395">
    <property type="entry name" value="URICASE AND TRANSTHYRETIN-RELATED"/>
    <property type="match status" value="1"/>
</dbReference>
<dbReference type="InterPro" id="IPR014306">
    <property type="entry name" value="Hydroxyisourate_hydrolase"/>
</dbReference>
<reference evidence="9 10" key="2">
    <citation type="submission" date="2018-06" db="EMBL/GenBank/DDBJ databases">
        <title>Metagenomic assembly of (sub)arctic Cyanobacteria and their associated microbiome from non-axenic cultures.</title>
        <authorList>
            <person name="Baurain D."/>
        </authorList>
    </citation>
    <scope>NUCLEOTIDE SEQUENCE [LARGE SCALE GENOMIC DNA]</scope>
    <source>
        <strain evidence="9">ULC041bin1</strain>
    </source>
</reference>
<name>A0A2W4VXV3_9CYAN</name>
<dbReference type="InterPro" id="IPR023416">
    <property type="entry name" value="Transthyretin/HIU_hydrolase_d"/>
</dbReference>
<evidence type="ECO:0000256" key="4">
    <source>
        <dbReference type="ARBA" id="ARBA00011881"/>
    </source>
</evidence>
<evidence type="ECO:0000259" key="8">
    <source>
        <dbReference type="Pfam" id="PF00576"/>
    </source>
</evidence>
<evidence type="ECO:0000256" key="1">
    <source>
        <dbReference type="ARBA" id="ARBA00001043"/>
    </source>
</evidence>
<comment type="caution">
    <text evidence="9">The sequence shown here is derived from an EMBL/GenBank/DDBJ whole genome shotgun (WGS) entry which is preliminary data.</text>
</comment>
<comment type="subunit">
    <text evidence="4 7">Homotetramer.</text>
</comment>
<keyword evidence="6 7" id="KW-0378">Hydrolase</keyword>
<sequence>MGRLSTHVLDTALGKPAASLRLTVWAISSEADIKTALKTVETNGDGRTDEPLLEGDELQKGTYEITFDVAAYFAQTGAALSEPPFLDQIPVRFTIADPSGNFHVPLLVSPWAYSTYRGS</sequence>
<dbReference type="GO" id="GO:0033971">
    <property type="term" value="F:hydroxyisourate hydrolase activity"/>
    <property type="evidence" value="ECO:0007669"/>
    <property type="project" value="UniProtKB-EC"/>
</dbReference>
<reference evidence="10" key="1">
    <citation type="submission" date="2018-04" db="EMBL/GenBank/DDBJ databases">
        <authorList>
            <person name="Cornet L."/>
        </authorList>
    </citation>
    <scope>NUCLEOTIDE SEQUENCE [LARGE SCALE GENOMIC DNA]</scope>
</reference>
<dbReference type="EC" id="3.5.2.17" evidence="7"/>
<dbReference type="Gene3D" id="2.60.40.180">
    <property type="entry name" value="Transthyretin/hydroxyisourate hydrolase domain"/>
    <property type="match status" value="1"/>
</dbReference>
<dbReference type="SUPFAM" id="SSF49472">
    <property type="entry name" value="Transthyretin (synonym: prealbumin)"/>
    <property type="match status" value="1"/>
</dbReference>
<dbReference type="FunFam" id="2.60.40.180:FF:000005">
    <property type="entry name" value="5-hydroxyisourate hydrolase"/>
    <property type="match status" value="1"/>
</dbReference>
<dbReference type="NCBIfam" id="TIGR02962">
    <property type="entry name" value="hdxy_isourate"/>
    <property type="match status" value="1"/>
</dbReference>
<comment type="similarity">
    <text evidence="3 7">Belongs to the transthyretin family. 5-hydroxyisourate hydrolase subfamily.</text>
</comment>
<dbReference type="EMBL" id="QBMN01000203">
    <property type="protein sequence ID" value="PZO34559.1"/>
    <property type="molecule type" value="Genomic_DNA"/>
</dbReference>
<evidence type="ECO:0000313" key="10">
    <source>
        <dbReference type="Proteomes" id="UP000249081"/>
    </source>
</evidence>
<dbReference type="CDD" id="cd05822">
    <property type="entry name" value="TLP_HIUase"/>
    <property type="match status" value="1"/>
</dbReference>
<proteinExistence type="inferred from homology"/>
<dbReference type="Proteomes" id="UP000249081">
    <property type="component" value="Unassembled WGS sequence"/>
</dbReference>
<comment type="catalytic activity">
    <reaction evidence="1 7">
        <text>5-hydroxyisourate + H2O = 5-hydroxy-2-oxo-4-ureido-2,5-dihydro-1H-imidazole-5-carboxylate + H(+)</text>
        <dbReference type="Rhea" id="RHEA:23736"/>
        <dbReference type="ChEBI" id="CHEBI:15377"/>
        <dbReference type="ChEBI" id="CHEBI:15378"/>
        <dbReference type="ChEBI" id="CHEBI:18072"/>
        <dbReference type="ChEBI" id="CHEBI:58639"/>
        <dbReference type="EC" id="3.5.2.17"/>
    </reaction>
</comment>
<dbReference type="PANTHER" id="PTHR10395:SF7">
    <property type="entry name" value="5-HYDROXYISOURATE HYDROLASE"/>
    <property type="match status" value="1"/>
</dbReference>
<dbReference type="AlphaFoldDB" id="A0A2W4VXV3"/>
<keyword evidence="5 7" id="KW-0659">Purine metabolism</keyword>
<protein>
    <recommendedName>
        <fullName evidence="7">5-hydroxyisourate hydrolase</fullName>
        <shortName evidence="7">HIU hydrolase</shortName>
        <shortName evidence="7">HIUHase</shortName>
        <ecNumber evidence="7">3.5.2.17</ecNumber>
    </recommendedName>
</protein>
<evidence type="ECO:0000256" key="5">
    <source>
        <dbReference type="ARBA" id="ARBA00022631"/>
    </source>
</evidence>